<dbReference type="GO" id="GO:0008270">
    <property type="term" value="F:zinc ion binding"/>
    <property type="evidence" value="ECO:0007669"/>
    <property type="project" value="UniProtKB-KW"/>
</dbReference>
<keyword evidence="1" id="KW-0479">Metal-binding</keyword>
<evidence type="ECO:0000256" key="6">
    <source>
        <dbReference type="SAM" id="MobiDB-lite"/>
    </source>
</evidence>
<dbReference type="Pfam" id="PF13913">
    <property type="entry name" value="zf-C2HC_2"/>
    <property type="match status" value="6"/>
</dbReference>
<evidence type="ECO:0000313" key="8">
    <source>
        <dbReference type="EMBL" id="EGR29690.1"/>
    </source>
</evidence>
<evidence type="ECO:0000259" key="7">
    <source>
        <dbReference type="PROSITE" id="PS52027"/>
    </source>
</evidence>
<keyword evidence="2" id="KW-0677">Repeat</keyword>
<dbReference type="GeneID" id="14905794"/>
<feature type="domain" description="C2HC/C3H-type" evidence="7">
    <location>
        <begin position="473"/>
        <end position="502"/>
    </location>
</feature>
<dbReference type="RefSeq" id="XP_004030926.1">
    <property type="nucleotide sequence ID" value="XM_004030878.1"/>
</dbReference>
<feature type="region of interest" description="Disordered" evidence="6">
    <location>
        <begin position="254"/>
        <end position="276"/>
    </location>
</feature>
<name>G0QYL6_ICHMU</name>
<dbReference type="AlphaFoldDB" id="G0QYL6"/>
<feature type="region of interest" description="Disordered" evidence="6">
    <location>
        <begin position="330"/>
        <end position="362"/>
    </location>
</feature>
<feature type="compositionally biased region" description="Low complexity" evidence="6">
    <location>
        <begin position="518"/>
        <end position="551"/>
    </location>
</feature>
<keyword evidence="9" id="KW-1185">Reference proteome</keyword>
<dbReference type="PANTHER" id="PTHR13555:SF5">
    <property type="entry name" value="ZINC-FINGER OF A C2HC-TYPE"/>
    <property type="match status" value="1"/>
</dbReference>
<evidence type="ECO:0000256" key="4">
    <source>
        <dbReference type="ARBA" id="ARBA00022833"/>
    </source>
</evidence>
<dbReference type="SUPFAM" id="SSF81995">
    <property type="entry name" value="beta-sandwich domain of Sec23/24"/>
    <property type="match status" value="1"/>
</dbReference>
<evidence type="ECO:0000256" key="3">
    <source>
        <dbReference type="ARBA" id="ARBA00022771"/>
    </source>
</evidence>
<feature type="compositionally biased region" description="Low complexity" evidence="6">
    <location>
        <begin position="332"/>
        <end position="362"/>
    </location>
</feature>
<evidence type="ECO:0000256" key="1">
    <source>
        <dbReference type="ARBA" id="ARBA00022723"/>
    </source>
</evidence>
<feature type="region of interest" description="Disordered" evidence="6">
    <location>
        <begin position="156"/>
        <end position="213"/>
    </location>
</feature>
<evidence type="ECO:0000256" key="2">
    <source>
        <dbReference type="ARBA" id="ARBA00022737"/>
    </source>
</evidence>
<reference evidence="8 9" key="1">
    <citation type="submission" date="2011-07" db="EMBL/GenBank/DDBJ databases">
        <authorList>
            <person name="Coyne R."/>
            <person name="Brami D."/>
            <person name="Johnson J."/>
            <person name="Hostetler J."/>
            <person name="Hannick L."/>
            <person name="Clark T."/>
            <person name="Cassidy-Hanley D."/>
            <person name="Inman J."/>
        </authorList>
    </citation>
    <scope>NUCLEOTIDE SEQUENCE [LARGE SCALE GENOMIC DNA]</scope>
    <source>
        <strain evidence="8 9">G5</strain>
    </source>
</reference>
<dbReference type="Gene3D" id="3.30.160.60">
    <property type="entry name" value="Classic Zinc Finger"/>
    <property type="match status" value="4"/>
</dbReference>
<evidence type="ECO:0000256" key="5">
    <source>
        <dbReference type="PROSITE-ProRule" id="PRU01371"/>
    </source>
</evidence>
<dbReference type="eggNOG" id="KOG3940">
    <property type="taxonomic scope" value="Eukaryota"/>
</dbReference>
<feature type="region of interest" description="Disordered" evidence="6">
    <location>
        <begin position="103"/>
        <end position="127"/>
    </location>
</feature>
<dbReference type="InParanoid" id="G0QYL6"/>
<feature type="domain" description="C2HC/C3H-type" evidence="7">
    <location>
        <begin position="384"/>
        <end position="413"/>
    </location>
</feature>
<dbReference type="InterPro" id="IPR026319">
    <property type="entry name" value="ZC2HC1A/B-like"/>
</dbReference>
<organism evidence="8 9">
    <name type="scientific">Ichthyophthirius multifiliis</name>
    <name type="common">White spot disease agent</name>
    <name type="synonym">Ich</name>
    <dbReference type="NCBI Taxonomy" id="5932"/>
    <lineage>
        <taxon>Eukaryota</taxon>
        <taxon>Sar</taxon>
        <taxon>Alveolata</taxon>
        <taxon>Ciliophora</taxon>
        <taxon>Intramacronucleata</taxon>
        <taxon>Oligohymenophorea</taxon>
        <taxon>Hymenostomatida</taxon>
        <taxon>Ophryoglenina</taxon>
        <taxon>Ichthyophthirius</taxon>
    </lineage>
</organism>
<sequence length="585" mass="66474">MAQNHQVFTLKLVNPNGKSKRVKNLEINVVHFLYLPQVQNNFFLQMLQAKKTQENLTLVPLINIIMRLQQNVLIVTERKQIKLKIKQQQNSFKPEALAHHQKACTPSNPFKPLPPQNGGDGQMSEFPEENDAASLKPCVYCGRKFASDRIAKHESVCNKSDGSQKLKTPVKGLNEVKQQSTGSTIRMPHSDQKSNSNFNSGGGGGNSASSYNSPVKQIVRPKTLVCYICGREFGTASLQIHIKTCEQKWDIEQSKLPKKDRRPCPKPPQNINQLGGMNANDIQNYNNQAFDAYNNDALIPCKFCNRTFTQTALEHHKKVCTAERPFKPLNRPQQEQKQQQQQQPQQQQQKQQQQYQQQQQEYGVPKGAYDLSKESGEQYEQELELVPCGKCGRNFASERISKHEKVCKGPTEKKVVIEPPKVEKKKQQGDPLWKKQHEEFIESMKYMKKMKKIQEQGGDIRQLPPPKAANTDHLIPCPYCNRKFNDQAAEKHIPACKNTINKPKSVAQSAPNTFKMMQQNSGQQQMQQKQQYGGLQQKQQGGGQQQQYGQQIFGGGHQQYGGTQQQLGQQQKLGGTSQQQFKLKK</sequence>
<protein>
    <submittedName>
        <fullName evidence="8">Zinc C2H2 type family protein, putative</fullName>
    </submittedName>
</protein>
<dbReference type="OrthoDB" id="265955at2759"/>
<feature type="compositionally biased region" description="Polar residues" evidence="6">
    <location>
        <begin position="157"/>
        <end position="166"/>
    </location>
</feature>
<accession>G0QYL6</accession>
<dbReference type="PROSITE" id="PS52027">
    <property type="entry name" value="ZF_C2HC_C3H"/>
    <property type="match status" value="4"/>
</dbReference>
<feature type="domain" description="C2HC/C3H-type" evidence="7">
    <location>
        <begin position="222"/>
        <end position="251"/>
    </location>
</feature>
<gene>
    <name evidence="8" type="ORF">IMG5_150590</name>
</gene>
<proteinExistence type="predicted"/>
<keyword evidence="3 5" id="KW-0863">Zinc-finger</keyword>
<feature type="compositionally biased region" description="Low complexity" evidence="6">
    <location>
        <begin position="560"/>
        <end position="585"/>
    </location>
</feature>
<evidence type="ECO:0000313" key="9">
    <source>
        <dbReference type="Proteomes" id="UP000008983"/>
    </source>
</evidence>
<feature type="domain" description="C2HC/C3H-type" evidence="7">
    <location>
        <begin position="134"/>
        <end position="163"/>
    </location>
</feature>
<dbReference type="Proteomes" id="UP000008983">
    <property type="component" value="Unassembled WGS sequence"/>
</dbReference>
<dbReference type="PANTHER" id="PTHR13555">
    <property type="entry name" value="C2H2 ZINC FINGER CGI-62-RELATED"/>
    <property type="match status" value="1"/>
</dbReference>
<dbReference type="EMBL" id="GL984117">
    <property type="protein sequence ID" value="EGR29690.1"/>
    <property type="molecule type" value="Genomic_DNA"/>
</dbReference>
<dbReference type="InterPro" id="IPR049899">
    <property type="entry name" value="Znf_C2HC_C3H"/>
</dbReference>
<feature type="region of interest" description="Disordered" evidence="6">
    <location>
        <begin position="509"/>
        <end position="585"/>
    </location>
</feature>
<keyword evidence="4" id="KW-0862">Zinc</keyword>
<dbReference type="OMA" id="WKLANPR"/>